<comment type="caution">
    <text evidence="3">The sequence shown here is derived from an EMBL/GenBank/DDBJ whole genome shotgun (WGS) entry which is preliminary data.</text>
</comment>
<sequence length="257" mass="29247">MVLNNNIKHSVVRWPYGRMGMEEFLKSLNEIGVTAIELVEPEDYPLLKKYNIHCAMCQGAEISFSEGWNNPKYHDELIKRYSEMIPHIAEAGYTNLICFSGSRAEISDEEGLKNCVVGLNKILPIAKEHNVVLHMELLNSRTAPHKDYMCDNTKFGVELCQQLDSDNFKLLYDIYHMQVMEGDIIKTIRVNHQYFGHYHTAGNPGRGPLDDTQELNYPAIMKAIVKTGFTGYVGQEFMPKGKNKIEALQTGIKICDV</sequence>
<organism evidence="3 4">
    <name type="scientific">Winogradskyella endarachnes</name>
    <dbReference type="NCBI Taxonomy" id="2681965"/>
    <lineage>
        <taxon>Bacteria</taxon>
        <taxon>Pseudomonadati</taxon>
        <taxon>Bacteroidota</taxon>
        <taxon>Flavobacteriia</taxon>
        <taxon>Flavobacteriales</taxon>
        <taxon>Flavobacteriaceae</taxon>
        <taxon>Winogradskyella</taxon>
    </lineage>
</organism>
<dbReference type="AlphaFoldDB" id="A0A6L6U6Y0"/>
<feature type="domain" description="Xylose isomerase-like TIM barrel" evidence="2">
    <location>
        <begin position="46"/>
        <end position="238"/>
    </location>
</feature>
<keyword evidence="1" id="KW-0413">Isomerase</keyword>
<evidence type="ECO:0000313" key="3">
    <source>
        <dbReference type="EMBL" id="MUU78025.1"/>
    </source>
</evidence>
<reference evidence="3 4" key="1">
    <citation type="submission" date="2019-12" db="EMBL/GenBank/DDBJ databases">
        <authorList>
            <person name="Li J."/>
        </authorList>
    </citation>
    <scope>NUCLEOTIDE SEQUENCE [LARGE SCALE GENOMIC DNA]</scope>
    <source>
        <strain evidence="3 4">HL2-2</strain>
    </source>
</reference>
<dbReference type="InterPro" id="IPR050417">
    <property type="entry name" value="Sugar_Epim/Isomerase"/>
</dbReference>
<keyword evidence="4" id="KW-1185">Reference proteome</keyword>
<protein>
    <submittedName>
        <fullName evidence="3">TIM barrel protein</fullName>
    </submittedName>
</protein>
<gene>
    <name evidence="3" type="ORF">GN138_06180</name>
</gene>
<dbReference type="PANTHER" id="PTHR43489:SF3">
    <property type="entry name" value="XYLOSE ISOMERASE DOMAIN PROTEIN TIM BARREL"/>
    <property type="match status" value="1"/>
</dbReference>
<evidence type="ECO:0000256" key="1">
    <source>
        <dbReference type="ARBA" id="ARBA00023235"/>
    </source>
</evidence>
<name>A0A6L6U6Y0_9FLAO</name>
<dbReference type="PANTHER" id="PTHR43489">
    <property type="entry name" value="ISOMERASE"/>
    <property type="match status" value="1"/>
</dbReference>
<dbReference type="Pfam" id="PF01261">
    <property type="entry name" value="AP_endonuc_2"/>
    <property type="match status" value="1"/>
</dbReference>
<dbReference type="Gene3D" id="3.20.20.150">
    <property type="entry name" value="Divalent-metal-dependent TIM barrel enzymes"/>
    <property type="match status" value="1"/>
</dbReference>
<evidence type="ECO:0000313" key="4">
    <source>
        <dbReference type="Proteomes" id="UP000478208"/>
    </source>
</evidence>
<dbReference type="RefSeq" id="WP_157362924.1">
    <property type="nucleotide sequence ID" value="NZ_WOWS01000002.1"/>
</dbReference>
<proteinExistence type="predicted"/>
<evidence type="ECO:0000259" key="2">
    <source>
        <dbReference type="Pfam" id="PF01261"/>
    </source>
</evidence>
<dbReference type="SUPFAM" id="SSF51658">
    <property type="entry name" value="Xylose isomerase-like"/>
    <property type="match status" value="1"/>
</dbReference>
<dbReference type="EMBL" id="WOWS01000002">
    <property type="protein sequence ID" value="MUU78025.1"/>
    <property type="molecule type" value="Genomic_DNA"/>
</dbReference>
<accession>A0A6L6U6Y0</accession>
<dbReference type="InterPro" id="IPR036237">
    <property type="entry name" value="Xyl_isomerase-like_sf"/>
</dbReference>
<dbReference type="InterPro" id="IPR013022">
    <property type="entry name" value="Xyl_isomerase-like_TIM-brl"/>
</dbReference>
<dbReference type="GO" id="GO:0016853">
    <property type="term" value="F:isomerase activity"/>
    <property type="evidence" value="ECO:0007669"/>
    <property type="project" value="UniProtKB-KW"/>
</dbReference>
<dbReference type="Proteomes" id="UP000478208">
    <property type="component" value="Unassembled WGS sequence"/>
</dbReference>